<organism evidence="1 2">
    <name type="scientific">Trichinella pseudospiralis</name>
    <name type="common">Parasitic roundworm</name>
    <dbReference type="NCBI Taxonomy" id="6337"/>
    <lineage>
        <taxon>Eukaryota</taxon>
        <taxon>Metazoa</taxon>
        <taxon>Ecdysozoa</taxon>
        <taxon>Nematoda</taxon>
        <taxon>Enoplea</taxon>
        <taxon>Dorylaimia</taxon>
        <taxon>Trichinellida</taxon>
        <taxon>Trichinellidae</taxon>
        <taxon>Trichinella</taxon>
    </lineage>
</organism>
<feature type="non-terminal residue" evidence="1">
    <location>
        <position position="1"/>
    </location>
</feature>
<sequence>LARTQHFTTTMMALRHNEEFDTSNPKEWQSYASRLLAQSTHSPLPFRSKPVDLMRSCIVSDVCSTTHARGRNIVAKGMEWFEPLGIRTEDVNNIISGIVSLERLNRTTVTEFLSISCFFLNESSKGLLDLALKEKIDAELDKLIEQKVLEAFSHPVFATLIVTPV</sequence>
<comment type="caution">
    <text evidence="1">The sequence shown here is derived from an EMBL/GenBank/DDBJ whole genome shotgun (WGS) entry which is preliminary data.</text>
</comment>
<dbReference type="EMBL" id="JYDU01000019">
    <property type="protein sequence ID" value="KRX98771.1"/>
    <property type="molecule type" value="Genomic_DNA"/>
</dbReference>
<proteinExistence type="predicted"/>
<dbReference type="Proteomes" id="UP000054815">
    <property type="component" value="Unassembled WGS sequence"/>
</dbReference>
<name>A0A0V0YEK0_TRIPS</name>
<gene>
    <name evidence="1" type="ORF">T4E_253</name>
</gene>
<accession>A0A0V0YEK0</accession>
<evidence type="ECO:0000313" key="2">
    <source>
        <dbReference type="Proteomes" id="UP000054815"/>
    </source>
</evidence>
<dbReference type="AlphaFoldDB" id="A0A0V0YEK0"/>
<evidence type="ECO:0000313" key="1">
    <source>
        <dbReference type="EMBL" id="KRX98771.1"/>
    </source>
</evidence>
<protein>
    <submittedName>
        <fullName evidence="1">Uncharacterized protein</fullName>
    </submittedName>
</protein>
<reference evidence="1 2" key="1">
    <citation type="submission" date="2015-01" db="EMBL/GenBank/DDBJ databases">
        <title>Evolution of Trichinella species and genotypes.</title>
        <authorList>
            <person name="Korhonen P.K."/>
            <person name="Edoardo P."/>
            <person name="Giuseppe L.R."/>
            <person name="Gasser R.B."/>
        </authorList>
    </citation>
    <scope>NUCLEOTIDE SEQUENCE [LARGE SCALE GENOMIC DNA]</scope>
    <source>
        <strain evidence="1">ISS141</strain>
    </source>
</reference>